<feature type="compositionally biased region" description="Acidic residues" evidence="6">
    <location>
        <begin position="62"/>
        <end position="71"/>
    </location>
</feature>
<dbReference type="STRING" id="1869.MB27_09375"/>
<dbReference type="GO" id="GO:0005737">
    <property type="term" value="C:cytoplasm"/>
    <property type="evidence" value="ECO:0007669"/>
    <property type="project" value="UniProtKB-SubCell"/>
</dbReference>
<dbReference type="GO" id="GO:0043093">
    <property type="term" value="P:FtsZ-dependent cytokinesis"/>
    <property type="evidence" value="ECO:0007669"/>
    <property type="project" value="UniProtKB-UniRule"/>
</dbReference>
<sequence length="239" mass="27640">MSGGAFRKAGVWLGLVEEDDDRGYDDRNYRESSYRSRDRDRDRDRERDRDRDRYSTDRYADEFADEEEEEERAVPRARRERLTTARTELDRDESERLDRASVRSITRPSPVAEQSNALTYPTRDNTALKPQPVAHPQPVVQRQEEEQRYQITTLHPTTYREARTIGEHFRDGVPVIINLTEMDESDARRLVDFAAGLAFGLRGTIERVTNRVFLLSPANVQVTAEDKAKIAEGGFFTQG</sequence>
<evidence type="ECO:0000256" key="5">
    <source>
        <dbReference type="HAMAP-Rule" id="MF_01197"/>
    </source>
</evidence>
<feature type="region of interest" description="Disordered" evidence="6">
    <location>
        <begin position="21"/>
        <end position="112"/>
    </location>
</feature>
<name>A0A0A6URN6_ACTUT</name>
<comment type="similarity">
    <text evidence="5">Belongs to the SepF family.</text>
</comment>
<evidence type="ECO:0000256" key="2">
    <source>
        <dbReference type="ARBA" id="ARBA00023210"/>
    </source>
</evidence>
<dbReference type="Pfam" id="PF04472">
    <property type="entry name" value="SepF"/>
    <property type="match status" value="1"/>
</dbReference>
<dbReference type="eggNOG" id="COG1799">
    <property type="taxonomic scope" value="Bacteria"/>
</dbReference>
<feature type="compositionally biased region" description="Polar residues" evidence="6">
    <location>
        <begin position="103"/>
        <end position="112"/>
    </location>
</feature>
<dbReference type="RefSeq" id="WP_043523815.1">
    <property type="nucleotide sequence ID" value="NZ_BAABKU010000022.1"/>
</dbReference>
<dbReference type="InterPro" id="IPR023052">
    <property type="entry name" value="Cell_div_SepF"/>
</dbReference>
<dbReference type="InterPro" id="IPR038594">
    <property type="entry name" value="SepF-like_sf"/>
</dbReference>
<dbReference type="PANTHER" id="PTHR35798">
    <property type="entry name" value="CELL DIVISION PROTEIN SEPF"/>
    <property type="match status" value="1"/>
</dbReference>
<accession>A0A0A6URN6</accession>
<evidence type="ECO:0000256" key="6">
    <source>
        <dbReference type="SAM" id="MobiDB-lite"/>
    </source>
</evidence>
<evidence type="ECO:0000256" key="4">
    <source>
        <dbReference type="ARBA" id="ARBA00044936"/>
    </source>
</evidence>
<evidence type="ECO:0000313" key="7">
    <source>
        <dbReference type="EMBL" id="KHD77678.1"/>
    </source>
</evidence>
<dbReference type="InterPro" id="IPR007561">
    <property type="entry name" value="Cell_div_SepF/SepF-rel"/>
</dbReference>
<dbReference type="Proteomes" id="UP000054537">
    <property type="component" value="Unassembled WGS sequence"/>
</dbReference>
<comment type="subcellular location">
    <subcellularLocation>
        <location evidence="5">Cytoplasm</location>
    </subcellularLocation>
    <text evidence="5">Localizes to the division site, in a FtsZ-dependent manner.</text>
</comment>
<gene>
    <name evidence="5" type="primary">sepF</name>
    <name evidence="7" type="ORF">MB27_09375</name>
</gene>
<comment type="caution">
    <text evidence="7">The sequence shown here is derived from an EMBL/GenBank/DDBJ whole genome shotgun (WGS) entry which is preliminary data.</text>
</comment>
<keyword evidence="3 5" id="KW-0131">Cell cycle</keyword>
<comment type="subunit">
    <text evidence="5">Homodimer. Interacts with FtsZ.</text>
</comment>
<dbReference type="EMBL" id="JRTT01000009">
    <property type="protein sequence ID" value="KHD77678.1"/>
    <property type="molecule type" value="Genomic_DNA"/>
</dbReference>
<dbReference type="PANTHER" id="PTHR35798:SF1">
    <property type="entry name" value="CELL DIVISION PROTEIN SEPF"/>
    <property type="match status" value="1"/>
</dbReference>
<dbReference type="OrthoDB" id="3731101at2"/>
<keyword evidence="2 5" id="KW-0717">Septation</keyword>
<keyword evidence="5" id="KW-0963">Cytoplasm</keyword>
<comment type="function">
    <text evidence="4 5">Cell division protein that is part of the divisome complex and is recruited early to the Z-ring. Probably stimulates Z-ring formation, perhaps through the cross-linking of FtsZ protofilaments. Its function overlaps with FtsA.</text>
</comment>
<evidence type="ECO:0000256" key="3">
    <source>
        <dbReference type="ARBA" id="ARBA00023306"/>
    </source>
</evidence>
<reference evidence="7 8" key="1">
    <citation type="submission" date="2014-10" db="EMBL/GenBank/DDBJ databases">
        <title>Draft genome sequence of Actinoplanes utahensis NRRL 12052.</title>
        <authorList>
            <person name="Velasco-Bucheli B."/>
            <person name="del Cerro C."/>
            <person name="Hormigo D."/>
            <person name="Garcia J.L."/>
            <person name="Acebal C."/>
            <person name="Arroyo M."/>
            <person name="de la Mata I."/>
        </authorList>
    </citation>
    <scope>NUCLEOTIDE SEQUENCE [LARGE SCALE GENOMIC DNA]</scope>
    <source>
        <strain evidence="7 8">NRRL 12052</strain>
    </source>
</reference>
<feature type="compositionally biased region" description="Basic and acidic residues" evidence="6">
    <location>
        <begin position="24"/>
        <end position="61"/>
    </location>
</feature>
<dbReference type="HAMAP" id="MF_01197">
    <property type="entry name" value="SepF"/>
    <property type="match status" value="1"/>
</dbReference>
<feature type="compositionally biased region" description="Basic and acidic residues" evidence="6">
    <location>
        <begin position="80"/>
        <end position="101"/>
    </location>
</feature>
<evidence type="ECO:0000256" key="1">
    <source>
        <dbReference type="ARBA" id="ARBA00022618"/>
    </source>
</evidence>
<evidence type="ECO:0000313" key="8">
    <source>
        <dbReference type="Proteomes" id="UP000054537"/>
    </source>
</evidence>
<proteinExistence type="inferred from homology"/>
<organism evidence="7 8">
    <name type="scientific">Actinoplanes utahensis</name>
    <dbReference type="NCBI Taxonomy" id="1869"/>
    <lineage>
        <taxon>Bacteria</taxon>
        <taxon>Bacillati</taxon>
        <taxon>Actinomycetota</taxon>
        <taxon>Actinomycetes</taxon>
        <taxon>Micromonosporales</taxon>
        <taxon>Micromonosporaceae</taxon>
        <taxon>Actinoplanes</taxon>
    </lineage>
</organism>
<dbReference type="AlphaFoldDB" id="A0A0A6URN6"/>
<keyword evidence="1 5" id="KW-0132">Cell division</keyword>
<protein>
    <recommendedName>
        <fullName evidence="5">Cell division protein SepF</fullName>
    </recommendedName>
</protein>
<dbReference type="GO" id="GO:0000917">
    <property type="term" value="P:division septum assembly"/>
    <property type="evidence" value="ECO:0007669"/>
    <property type="project" value="UniProtKB-KW"/>
</dbReference>
<keyword evidence="8" id="KW-1185">Reference proteome</keyword>
<dbReference type="Gene3D" id="3.30.110.150">
    <property type="entry name" value="SepF-like protein"/>
    <property type="match status" value="1"/>
</dbReference>